<dbReference type="EMBL" id="JBFXLT010000029">
    <property type="protein sequence ID" value="KAL2815088.1"/>
    <property type="molecule type" value="Genomic_DNA"/>
</dbReference>
<keyword evidence="3" id="KW-1185">Reference proteome</keyword>
<organism evidence="2 3">
    <name type="scientific">Aspergillus granulosus</name>
    <dbReference type="NCBI Taxonomy" id="176169"/>
    <lineage>
        <taxon>Eukaryota</taxon>
        <taxon>Fungi</taxon>
        <taxon>Dikarya</taxon>
        <taxon>Ascomycota</taxon>
        <taxon>Pezizomycotina</taxon>
        <taxon>Eurotiomycetes</taxon>
        <taxon>Eurotiomycetidae</taxon>
        <taxon>Eurotiales</taxon>
        <taxon>Aspergillaceae</taxon>
        <taxon>Aspergillus</taxon>
        <taxon>Aspergillus subgen. Nidulantes</taxon>
    </lineage>
</organism>
<evidence type="ECO:0000313" key="2">
    <source>
        <dbReference type="EMBL" id="KAL2815088.1"/>
    </source>
</evidence>
<accession>A0ABR4HHY4</accession>
<proteinExistence type="predicted"/>
<feature type="compositionally biased region" description="Basic and acidic residues" evidence="1">
    <location>
        <begin position="207"/>
        <end position="224"/>
    </location>
</feature>
<evidence type="ECO:0000313" key="3">
    <source>
        <dbReference type="Proteomes" id="UP001610334"/>
    </source>
</evidence>
<name>A0ABR4HHY4_9EURO</name>
<gene>
    <name evidence="2" type="ORF">BJX63DRAFT_390423</name>
</gene>
<sequence length="230" mass="26852">MDDYIREMDNCNYEITGDRIIREQEWYQSETMRKAFLRPEASWRRMFVSDPPPRLGSMEIRLEGCGCYRRDLAGRLGRRYRHLNESPGVRLGLIWAAVVFILDDLLSGEFFLWWKRVICGSSEWALEIDVDTEHFWECYQDKSAYRPSGLQVVKNEDLIEYRGYSEREGSITEEAPPVSALRKHNGKKEDWREPAMTTGIDELNLEDCNRNRAKGHENGADDNSRMSGGQ</sequence>
<protein>
    <submittedName>
        <fullName evidence="2">Uncharacterized protein</fullName>
    </submittedName>
</protein>
<comment type="caution">
    <text evidence="2">The sequence shown here is derived from an EMBL/GenBank/DDBJ whole genome shotgun (WGS) entry which is preliminary data.</text>
</comment>
<evidence type="ECO:0000256" key="1">
    <source>
        <dbReference type="SAM" id="MobiDB-lite"/>
    </source>
</evidence>
<dbReference type="Proteomes" id="UP001610334">
    <property type="component" value="Unassembled WGS sequence"/>
</dbReference>
<reference evidence="2 3" key="1">
    <citation type="submission" date="2024-07" db="EMBL/GenBank/DDBJ databases">
        <title>Section-level genome sequencing and comparative genomics of Aspergillus sections Usti and Cavernicolus.</title>
        <authorList>
            <consortium name="Lawrence Berkeley National Laboratory"/>
            <person name="Nybo J.L."/>
            <person name="Vesth T.C."/>
            <person name="Theobald S."/>
            <person name="Frisvad J.C."/>
            <person name="Larsen T.O."/>
            <person name="Kjaerboelling I."/>
            <person name="Rothschild-Mancinelli K."/>
            <person name="Lyhne E.K."/>
            <person name="Kogle M.E."/>
            <person name="Barry K."/>
            <person name="Clum A."/>
            <person name="Na H."/>
            <person name="Ledsgaard L."/>
            <person name="Lin J."/>
            <person name="Lipzen A."/>
            <person name="Kuo A."/>
            <person name="Riley R."/>
            <person name="Mondo S."/>
            <person name="Labutti K."/>
            <person name="Haridas S."/>
            <person name="Pangalinan J."/>
            <person name="Salamov A.A."/>
            <person name="Simmons B.A."/>
            <person name="Magnuson J.K."/>
            <person name="Chen J."/>
            <person name="Drula E."/>
            <person name="Henrissat B."/>
            <person name="Wiebenga A."/>
            <person name="Lubbers R.J."/>
            <person name="Gomes A.C."/>
            <person name="Makela M.R."/>
            <person name="Stajich J."/>
            <person name="Grigoriev I.V."/>
            <person name="Mortensen U.H."/>
            <person name="De Vries R.P."/>
            <person name="Baker S.E."/>
            <person name="Andersen M.R."/>
        </authorList>
    </citation>
    <scope>NUCLEOTIDE SEQUENCE [LARGE SCALE GENOMIC DNA]</scope>
    <source>
        <strain evidence="2 3">CBS 588.65</strain>
    </source>
</reference>
<feature type="region of interest" description="Disordered" evidence="1">
    <location>
        <begin position="169"/>
        <end position="230"/>
    </location>
</feature>